<dbReference type="PANTHER" id="PTHR11926">
    <property type="entry name" value="GLUCOSYL/GLUCURONOSYL TRANSFERASES"/>
    <property type="match status" value="1"/>
</dbReference>
<proteinExistence type="inferred from homology"/>
<accession>A0AAN8V4S7</accession>
<dbReference type="Pfam" id="PF00201">
    <property type="entry name" value="UDPGT"/>
    <property type="match status" value="1"/>
</dbReference>
<evidence type="ECO:0000313" key="4">
    <source>
        <dbReference type="Proteomes" id="UP001370490"/>
    </source>
</evidence>
<dbReference type="EMBL" id="JBAMMX010000020">
    <property type="protein sequence ID" value="KAK6920967.1"/>
    <property type="molecule type" value="Genomic_DNA"/>
</dbReference>
<comment type="caution">
    <text evidence="3">The sequence shown here is derived from an EMBL/GenBank/DDBJ whole genome shotgun (WGS) entry which is preliminary data.</text>
</comment>
<reference evidence="3 4" key="1">
    <citation type="submission" date="2023-12" db="EMBL/GenBank/DDBJ databases">
        <title>A high-quality genome assembly for Dillenia turbinata (Dilleniales).</title>
        <authorList>
            <person name="Chanderbali A."/>
        </authorList>
    </citation>
    <scope>NUCLEOTIDE SEQUENCE [LARGE SCALE GENOMIC DNA]</scope>
    <source>
        <strain evidence="3">LSX21</strain>
        <tissue evidence="3">Leaf</tissue>
    </source>
</reference>
<name>A0AAN8V4S7_9MAGN</name>
<evidence type="ECO:0000256" key="2">
    <source>
        <dbReference type="ARBA" id="ARBA00022679"/>
    </source>
</evidence>
<dbReference type="AlphaFoldDB" id="A0AAN8V4S7"/>
<dbReference type="GO" id="GO:0080044">
    <property type="term" value="F:quercetin 7-O-glucosyltransferase activity"/>
    <property type="evidence" value="ECO:0007669"/>
    <property type="project" value="TreeGrafter"/>
</dbReference>
<dbReference type="FunFam" id="3.40.50.2000:FF:000060">
    <property type="entry name" value="Glycosyltransferase"/>
    <property type="match status" value="1"/>
</dbReference>
<dbReference type="CDD" id="cd03784">
    <property type="entry name" value="GT1_Gtf-like"/>
    <property type="match status" value="1"/>
</dbReference>
<dbReference type="GO" id="GO:0080043">
    <property type="term" value="F:quercetin 3-O-glucosyltransferase activity"/>
    <property type="evidence" value="ECO:0007669"/>
    <property type="project" value="TreeGrafter"/>
</dbReference>
<comment type="similarity">
    <text evidence="1">Belongs to the UDP-glycosyltransferase family.</text>
</comment>
<gene>
    <name evidence="3" type="ORF">RJ641_014645</name>
</gene>
<sequence>MTSVKQFHVLVVPTPAQGHVAPLVKLAHQIVDHGIKVTFVNIESAHKKFVTALPDTYVERQGMRFASIPDGLGSKDHRKDVLEVHEIIQNMPHRFKEFIEKINGLEEDAKVDYVIADLTANWALEVAAEMGIKRAGVCVTGPASLALTLQIPKLIGDGIIDINGTSLKDESICLSDNIPIWYTDEFVWSFPSNPTMQKICFEHASRKSQTIKFCDWILCNTCYETDPSACDLVPNILTIGPLLASNEHSHSSGSMRLEDSTCISWLDNQPAGSVVYVAFGSAVVLSHEQFEELEHGLASLGKPFLWVVPSNIANESVSKFGKVVEWAPQEKVLAHPSTACFVSHCGWNSTLEGLSNGVPFLCWPNFVDQFHNQKYICDVWKIGLRLDTDKSSGVFSRCEIKGKIEKLLSDDGIKENALKLKEIVRGSLANHGSSSRNLEYFIEQMMAD</sequence>
<dbReference type="FunFam" id="3.40.50.2000:FF:000108">
    <property type="entry name" value="UDP-glycosyltransferase 83A1"/>
    <property type="match status" value="1"/>
</dbReference>
<evidence type="ECO:0000256" key="1">
    <source>
        <dbReference type="ARBA" id="ARBA00009995"/>
    </source>
</evidence>
<dbReference type="Proteomes" id="UP001370490">
    <property type="component" value="Unassembled WGS sequence"/>
</dbReference>
<organism evidence="3 4">
    <name type="scientific">Dillenia turbinata</name>
    <dbReference type="NCBI Taxonomy" id="194707"/>
    <lineage>
        <taxon>Eukaryota</taxon>
        <taxon>Viridiplantae</taxon>
        <taxon>Streptophyta</taxon>
        <taxon>Embryophyta</taxon>
        <taxon>Tracheophyta</taxon>
        <taxon>Spermatophyta</taxon>
        <taxon>Magnoliopsida</taxon>
        <taxon>eudicotyledons</taxon>
        <taxon>Gunneridae</taxon>
        <taxon>Pentapetalae</taxon>
        <taxon>Dilleniales</taxon>
        <taxon>Dilleniaceae</taxon>
        <taxon>Dillenia</taxon>
    </lineage>
</organism>
<keyword evidence="2" id="KW-0808">Transferase</keyword>
<evidence type="ECO:0000313" key="3">
    <source>
        <dbReference type="EMBL" id="KAK6920967.1"/>
    </source>
</evidence>
<dbReference type="SUPFAM" id="SSF53756">
    <property type="entry name" value="UDP-Glycosyltransferase/glycogen phosphorylase"/>
    <property type="match status" value="1"/>
</dbReference>
<dbReference type="Gene3D" id="3.40.50.2000">
    <property type="entry name" value="Glycogen Phosphorylase B"/>
    <property type="match status" value="2"/>
</dbReference>
<dbReference type="PANTHER" id="PTHR11926:SF1412">
    <property type="entry name" value="UDP-GLYCOSYLTRANSFERASE 83A1-LIKE"/>
    <property type="match status" value="1"/>
</dbReference>
<keyword evidence="4" id="KW-1185">Reference proteome</keyword>
<protein>
    <submittedName>
        <fullName evidence="3">UDP-glucuronosyl/UDP-glucosyltransferase</fullName>
    </submittedName>
</protein>
<dbReference type="InterPro" id="IPR002213">
    <property type="entry name" value="UDP_glucos_trans"/>
</dbReference>